<proteinExistence type="predicted"/>
<name>A0ACA9N9Z3_9GLOM</name>
<reference evidence="1" key="1">
    <citation type="submission" date="2021-06" db="EMBL/GenBank/DDBJ databases">
        <authorList>
            <person name="Kallberg Y."/>
            <person name="Tangrot J."/>
            <person name="Rosling A."/>
        </authorList>
    </citation>
    <scope>NUCLEOTIDE SEQUENCE</scope>
    <source>
        <strain evidence="1">AU212A</strain>
    </source>
</reference>
<feature type="non-terminal residue" evidence="1">
    <location>
        <position position="154"/>
    </location>
</feature>
<accession>A0ACA9N9Z3</accession>
<evidence type="ECO:0000313" key="2">
    <source>
        <dbReference type="Proteomes" id="UP000789860"/>
    </source>
</evidence>
<sequence>LRIGTVNFVYVKGYAGNNGNEQADKLAKEGSLKEAIKFNEILKKGEIYEYKILKLLRTNAIKCYAHRLYYEINNKKKFIGDGGIDLTRNYNEVFFAIQAKYRKDHHNEQAEDIKKFDKALELQSREVVGFFITTIDFSTESKEAALNSKRKIFL</sequence>
<dbReference type="EMBL" id="CAJVPM010022300">
    <property type="protein sequence ID" value="CAG8644386.1"/>
    <property type="molecule type" value="Genomic_DNA"/>
</dbReference>
<protein>
    <submittedName>
        <fullName evidence="1">10060_t:CDS:1</fullName>
    </submittedName>
</protein>
<feature type="non-terminal residue" evidence="1">
    <location>
        <position position="1"/>
    </location>
</feature>
<dbReference type="Proteomes" id="UP000789860">
    <property type="component" value="Unassembled WGS sequence"/>
</dbReference>
<gene>
    <name evidence="1" type="ORF">SCALOS_LOCUS8440</name>
</gene>
<organism evidence="1 2">
    <name type="scientific">Scutellospora calospora</name>
    <dbReference type="NCBI Taxonomy" id="85575"/>
    <lineage>
        <taxon>Eukaryota</taxon>
        <taxon>Fungi</taxon>
        <taxon>Fungi incertae sedis</taxon>
        <taxon>Mucoromycota</taxon>
        <taxon>Glomeromycotina</taxon>
        <taxon>Glomeromycetes</taxon>
        <taxon>Diversisporales</taxon>
        <taxon>Gigasporaceae</taxon>
        <taxon>Scutellospora</taxon>
    </lineage>
</organism>
<keyword evidence="2" id="KW-1185">Reference proteome</keyword>
<evidence type="ECO:0000313" key="1">
    <source>
        <dbReference type="EMBL" id="CAG8644386.1"/>
    </source>
</evidence>
<comment type="caution">
    <text evidence="1">The sequence shown here is derived from an EMBL/GenBank/DDBJ whole genome shotgun (WGS) entry which is preliminary data.</text>
</comment>